<dbReference type="Proteomes" id="UP000727407">
    <property type="component" value="Unassembled WGS sequence"/>
</dbReference>
<dbReference type="EMBL" id="QNUK01000092">
    <property type="protein sequence ID" value="KAF5902342.1"/>
    <property type="molecule type" value="Genomic_DNA"/>
</dbReference>
<dbReference type="PANTHER" id="PTHR46746:SF3">
    <property type="entry name" value="C-TYPE LECTIN DOMAIN-CONTAINING PROTEIN-RELATED"/>
    <property type="match status" value="1"/>
</dbReference>
<keyword evidence="6" id="KW-1185">Reference proteome</keyword>
<evidence type="ECO:0000313" key="5">
    <source>
        <dbReference type="EMBL" id="KAF5902342.1"/>
    </source>
</evidence>
<feature type="transmembrane region" description="Helical" evidence="3">
    <location>
        <begin position="47"/>
        <end position="69"/>
    </location>
</feature>
<evidence type="ECO:0000259" key="4">
    <source>
        <dbReference type="PROSITE" id="PS50041"/>
    </source>
</evidence>
<organism evidence="5 6">
    <name type="scientific">Clarias magur</name>
    <name type="common">Asian catfish</name>
    <name type="synonym">Macropteronotus magur</name>
    <dbReference type="NCBI Taxonomy" id="1594786"/>
    <lineage>
        <taxon>Eukaryota</taxon>
        <taxon>Metazoa</taxon>
        <taxon>Chordata</taxon>
        <taxon>Craniata</taxon>
        <taxon>Vertebrata</taxon>
        <taxon>Euteleostomi</taxon>
        <taxon>Actinopterygii</taxon>
        <taxon>Neopterygii</taxon>
        <taxon>Teleostei</taxon>
        <taxon>Ostariophysi</taxon>
        <taxon>Siluriformes</taxon>
        <taxon>Clariidae</taxon>
        <taxon>Clarias</taxon>
    </lineage>
</organism>
<keyword evidence="3" id="KW-0472">Membrane</keyword>
<feature type="non-terminal residue" evidence="5">
    <location>
        <position position="209"/>
    </location>
</feature>
<feature type="domain" description="C-type lectin" evidence="4">
    <location>
        <begin position="131"/>
        <end position="209"/>
    </location>
</feature>
<name>A0A8J4X2T0_CLAMG</name>
<dbReference type="Gene3D" id="3.10.100.10">
    <property type="entry name" value="Mannose-Binding Protein A, subunit A"/>
    <property type="match status" value="1"/>
</dbReference>
<evidence type="ECO:0000256" key="2">
    <source>
        <dbReference type="SAM" id="MobiDB-lite"/>
    </source>
</evidence>
<dbReference type="SUPFAM" id="SSF56436">
    <property type="entry name" value="C-type lectin-like"/>
    <property type="match status" value="1"/>
</dbReference>
<evidence type="ECO:0000313" key="6">
    <source>
        <dbReference type="Proteomes" id="UP000727407"/>
    </source>
</evidence>
<evidence type="ECO:0000256" key="3">
    <source>
        <dbReference type="SAM" id="Phobius"/>
    </source>
</evidence>
<dbReference type="PANTHER" id="PTHR46746">
    <property type="entry name" value="KILLER CELL LECTIN-LIKE RECEPTOR SUBFAMILY F MEMBER 2"/>
    <property type="match status" value="1"/>
</dbReference>
<dbReference type="InterPro" id="IPR016186">
    <property type="entry name" value="C-type_lectin-like/link_sf"/>
</dbReference>
<accession>A0A8J4X2T0</accession>
<dbReference type="GO" id="GO:0030246">
    <property type="term" value="F:carbohydrate binding"/>
    <property type="evidence" value="ECO:0007669"/>
    <property type="project" value="UniProtKB-KW"/>
</dbReference>
<sequence length="209" mass="23707">MEENYSSLQEFTEDPTSARGNKPILFSSHNGQAGIVKRLECMRRQMVIFLIATLFVSVCVNIALAAFLFQRKSSSPPSTGSQLSEGALQSLKLSSLQERFSRLCSDYNSLGKTCSAKVKQCMPCPDGWKQIEQKCYYFSDDKLDWTRSKQSCASMDSQLTILHTHEQHVAMEKIARSLGGFEYYYWIGLSDIEEEGVWKWVDNTPVNIT</sequence>
<evidence type="ECO:0000256" key="1">
    <source>
        <dbReference type="ARBA" id="ARBA00022734"/>
    </source>
</evidence>
<gene>
    <name evidence="5" type="ORF">DAT39_007952</name>
</gene>
<dbReference type="Pfam" id="PF00059">
    <property type="entry name" value="Lectin_C"/>
    <property type="match status" value="1"/>
</dbReference>
<feature type="region of interest" description="Disordered" evidence="2">
    <location>
        <begin position="1"/>
        <end position="23"/>
    </location>
</feature>
<keyword evidence="1" id="KW-0430">Lectin</keyword>
<comment type="caution">
    <text evidence="5">The sequence shown here is derived from an EMBL/GenBank/DDBJ whole genome shotgun (WGS) entry which is preliminary data.</text>
</comment>
<dbReference type="InterPro" id="IPR051379">
    <property type="entry name" value="C-type_Lectin_Receptor_IMM"/>
</dbReference>
<dbReference type="AlphaFoldDB" id="A0A8J4X2T0"/>
<proteinExistence type="predicted"/>
<reference evidence="5" key="1">
    <citation type="submission" date="2020-07" db="EMBL/GenBank/DDBJ databases">
        <title>Clarias magur genome sequencing, assembly and annotation.</title>
        <authorList>
            <person name="Kushwaha B."/>
            <person name="Kumar R."/>
            <person name="Das P."/>
            <person name="Joshi C.G."/>
            <person name="Kumar D."/>
            <person name="Nagpure N.S."/>
            <person name="Pandey M."/>
            <person name="Agarwal S."/>
            <person name="Srivastava S."/>
            <person name="Singh M."/>
            <person name="Sahoo L."/>
            <person name="Jayasankar P."/>
            <person name="Meher P.K."/>
            <person name="Koringa P.G."/>
            <person name="Iquebal M.A."/>
            <person name="Das S.P."/>
            <person name="Bit A."/>
            <person name="Patnaik S."/>
            <person name="Patel N."/>
            <person name="Shah T.M."/>
            <person name="Hinsu A."/>
            <person name="Jena J.K."/>
        </authorList>
    </citation>
    <scope>NUCLEOTIDE SEQUENCE</scope>
    <source>
        <strain evidence="5">CIFAMagur01</strain>
        <tissue evidence="5">Testis</tissue>
    </source>
</reference>
<dbReference type="GO" id="GO:0005886">
    <property type="term" value="C:plasma membrane"/>
    <property type="evidence" value="ECO:0007669"/>
    <property type="project" value="TreeGrafter"/>
</dbReference>
<feature type="compositionally biased region" description="Polar residues" evidence="2">
    <location>
        <begin position="1"/>
        <end position="19"/>
    </location>
</feature>
<keyword evidence="3" id="KW-0812">Transmembrane</keyword>
<keyword evidence="3" id="KW-1133">Transmembrane helix</keyword>
<protein>
    <submittedName>
        <fullName evidence="5">Antigen like protein</fullName>
    </submittedName>
</protein>
<dbReference type="PROSITE" id="PS50041">
    <property type="entry name" value="C_TYPE_LECTIN_2"/>
    <property type="match status" value="1"/>
</dbReference>
<dbReference type="InterPro" id="IPR016187">
    <property type="entry name" value="CTDL_fold"/>
</dbReference>
<dbReference type="InterPro" id="IPR001304">
    <property type="entry name" value="C-type_lectin-like"/>
</dbReference>
<dbReference type="OrthoDB" id="10265275at2759"/>